<sequence length="81" mass="9309">MRSAPPIAKKELVYQAPFSHKSVKYDVLISRIRPWPNSAPAGFFHLAFFTRSPFAAALAWLPDFFRALEVQGLKWQKIGQY</sequence>
<dbReference type="HOGENOM" id="CLU_2566708_0_0_9"/>
<dbReference type="PATRIC" id="fig|1367477.3.peg.1861"/>
<evidence type="ECO:0000313" key="2">
    <source>
        <dbReference type="Proteomes" id="UP000017805"/>
    </source>
</evidence>
<keyword evidence="2" id="KW-1185">Reference proteome</keyword>
<dbReference type="AlphaFoldDB" id="U5LB77"/>
<dbReference type="Proteomes" id="UP000017805">
    <property type="component" value="Chromosome"/>
</dbReference>
<dbReference type="EMBL" id="CP006643">
    <property type="protein sequence ID" value="AGX03842.1"/>
    <property type="molecule type" value="Genomic_DNA"/>
</dbReference>
<proteinExistence type="predicted"/>
<accession>U5LB77</accession>
<organism evidence="1 2">
    <name type="scientific">Bacillus infantis NRRL B-14911</name>
    <dbReference type="NCBI Taxonomy" id="1367477"/>
    <lineage>
        <taxon>Bacteria</taxon>
        <taxon>Bacillati</taxon>
        <taxon>Bacillota</taxon>
        <taxon>Bacilli</taxon>
        <taxon>Bacillales</taxon>
        <taxon>Bacillaceae</taxon>
        <taxon>Bacillus</taxon>
    </lineage>
</organism>
<gene>
    <name evidence="1" type="ORF">N288_09605</name>
</gene>
<reference evidence="1 2" key="1">
    <citation type="submission" date="2013-07" db="EMBL/GenBank/DDBJ databases">
        <title>Complete genome sequence of Bacillus infantis NRRL B-14911 that has potential to induce cardiac disease by antigenic mimicry.</title>
        <authorList>
            <person name="Massilamany C."/>
            <person name="Smith T.P.L."/>
            <person name="Loy J.D."/>
            <person name="Barletta R."/>
            <person name="Reddy J."/>
        </authorList>
    </citation>
    <scope>NUCLEOTIDE SEQUENCE [LARGE SCALE GENOMIC DNA]</scope>
    <source>
        <strain evidence="1 2">NRRL B-14911</strain>
    </source>
</reference>
<protein>
    <submittedName>
        <fullName evidence="1">Uncharacterized protein</fullName>
    </submittedName>
</protein>
<dbReference type="KEGG" id="bif:N288_09605"/>
<evidence type="ECO:0000313" key="1">
    <source>
        <dbReference type="EMBL" id="AGX03842.1"/>
    </source>
</evidence>
<name>U5LB77_9BACI</name>
<dbReference type="STRING" id="1367477.N288_09605"/>